<evidence type="ECO:0000256" key="6">
    <source>
        <dbReference type="ARBA" id="ARBA00022833"/>
    </source>
</evidence>
<feature type="domain" description="C2H2-type" evidence="12">
    <location>
        <begin position="215"/>
        <end position="243"/>
    </location>
</feature>
<gene>
    <name evidence="13" type="ORF">HAZT_HAZT009908</name>
</gene>
<reference evidence="13" key="2">
    <citation type="journal article" date="2018" name="Environ. Sci. Technol.">
        <title>The Toxicogenome of Hyalella azteca: A Model for Sediment Ecotoxicology and Evolutionary Toxicology.</title>
        <authorList>
            <person name="Poynton H.C."/>
            <person name="Hasenbein S."/>
            <person name="Benoit J.B."/>
            <person name="Sepulveda M.S."/>
            <person name="Poelchau M.F."/>
            <person name="Hughes D.S.T."/>
            <person name="Murali S.C."/>
            <person name="Chen S."/>
            <person name="Glastad K.M."/>
            <person name="Goodisman M.A.D."/>
            <person name="Werren J.H."/>
            <person name="Vineis J.H."/>
            <person name="Bowen J.L."/>
            <person name="Friedrich M."/>
            <person name="Jones J."/>
            <person name="Robertson H.M."/>
            <person name="Feyereisen R."/>
            <person name="Mechler-Hickson A."/>
            <person name="Mathers N."/>
            <person name="Lee C.E."/>
            <person name="Colbourne J.K."/>
            <person name="Biales A."/>
            <person name="Johnston J.S."/>
            <person name="Wellborn G.A."/>
            <person name="Rosendale A.J."/>
            <person name="Cridge A.G."/>
            <person name="Munoz-Torres M.C."/>
            <person name="Bain P.A."/>
            <person name="Manny A.R."/>
            <person name="Major K.M."/>
            <person name="Lambert F.N."/>
            <person name="Vulpe C.D."/>
            <person name="Tuck P."/>
            <person name="Blalock B.J."/>
            <person name="Lin Y.Y."/>
            <person name="Smith M.E."/>
            <person name="Ochoa-Acuna H."/>
            <person name="Chen M.M."/>
            <person name="Childers C.P."/>
            <person name="Qu J."/>
            <person name="Dugan S."/>
            <person name="Lee S.L."/>
            <person name="Chao H."/>
            <person name="Dinh H."/>
            <person name="Han Y."/>
            <person name="Doddapaneni H."/>
            <person name="Worley K.C."/>
            <person name="Muzny D.M."/>
            <person name="Gibbs R.A."/>
            <person name="Richards S."/>
        </authorList>
    </citation>
    <scope>NUCLEOTIDE SEQUENCE</scope>
    <source>
        <strain evidence="13">HAZT.00-mixed</strain>
        <tissue evidence="13">Whole organism</tissue>
    </source>
</reference>
<evidence type="ECO:0000256" key="4">
    <source>
        <dbReference type="ARBA" id="ARBA00022737"/>
    </source>
</evidence>
<evidence type="ECO:0000256" key="5">
    <source>
        <dbReference type="ARBA" id="ARBA00022771"/>
    </source>
</evidence>
<evidence type="ECO:0000256" key="11">
    <source>
        <dbReference type="PROSITE-ProRule" id="PRU00042"/>
    </source>
</evidence>
<reference evidence="13" key="1">
    <citation type="submission" date="2014-08" db="EMBL/GenBank/DDBJ databases">
        <authorList>
            <person name="Murali S."/>
            <person name="Richards S."/>
            <person name="Bandaranaike D."/>
            <person name="Bellair M."/>
            <person name="Blankenburg K."/>
            <person name="Chao H."/>
            <person name="Dinh H."/>
            <person name="Doddapaneni H."/>
            <person name="Dugan-Rocha S."/>
            <person name="Elkadiri S."/>
            <person name="Gnanaolivu R."/>
            <person name="Hughes D."/>
            <person name="Lee S."/>
            <person name="Li M."/>
            <person name="Ming W."/>
            <person name="Munidasa M."/>
            <person name="Muniz J."/>
            <person name="Nguyen L."/>
            <person name="Osuji N."/>
            <person name="Pu L.-L."/>
            <person name="Puazo M."/>
            <person name="Skinner E."/>
            <person name="Qu C."/>
            <person name="Quiroz J."/>
            <person name="Raj R."/>
            <person name="Weissenberger G."/>
            <person name="Xin Y."/>
            <person name="Zou X."/>
            <person name="Han Y."/>
            <person name="Worley K."/>
            <person name="Muzny D."/>
            <person name="Gibbs R."/>
        </authorList>
    </citation>
    <scope>NUCLEOTIDE SEQUENCE</scope>
    <source>
        <strain evidence="13">HAZT.00-mixed</strain>
        <tissue evidence="13">Whole organism</tissue>
    </source>
</reference>
<dbReference type="Gene3D" id="3.30.160.60">
    <property type="entry name" value="Classic Zinc Finger"/>
    <property type="match status" value="3"/>
</dbReference>
<comment type="similarity">
    <text evidence="2">Belongs to the krueppel C2H2-type zinc-finger protein family.</text>
</comment>
<evidence type="ECO:0000256" key="8">
    <source>
        <dbReference type="ARBA" id="ARBA00023125"/>
    </source>
</evidence>
<organism evidence="13">
    <name type="scientific">Hyalella azteca</name>
    <name type="common">Amphipod</name>
    <dbReference type="NCBI Taxonomy" id="294128"/>
    <lineage>
        <taxon>Eukaryota</taxon>
        <taxon>Metazoa</taxon>
        <taxon>Ecdysozoa</taxon>
        <taxon>Arthropoda</taxon>
        <taxon>Crustacea</taxon>
        <taxon>Multicrustacea</taxon>
        <taxon>Malacostraca</taxon>
        <taxon>Eumalacostraca</taxon>
        <taxon>Peracarida</taxon>
        <taxon>Amphipoda</taxon>
        <taxon>Senticaudata</taxon>
        <taxon>Talitrida</taxon>
        <taxon>Talitroidea</taxon>
        <taxon>Hyalellidae</taxon>
        <taxon>Hyalella</taxon>
    </lineage>
</organism>
<keyword evidence="10" id="KW-0539">Nucleus</keyword>
<reference evidence="13" key="3">
    <citation type="submission" date="2019-06" db="EMBL/GenBank/DDBJ databases">
        <authorList>
            <person name="Poynton C."/>
            <person name="Hasenbein S."/>
            <person name="Benoit J.B."/>
            <person name="Sepulveda M.S."/>
            <person name="Poelchau M.F."/>
            <person name="Murali S.C."/>
            <person name="Chen S."/>
            <person name="Glastad K.M."/>
            <person name="Werren J.H."/>
            <person name="Vineis J.H."/>
            <person name="Bowen J.L."/>
            <person name="Friedrich M."/>
            <person name="Jones J."/>
            <person name="Robertson H.M."/>
            <person name="Feyereisen R."/>
            <person name="Mechler-Hickson A."/>
            <person name="Mathers N."/>
            <person name="Lee C.E."/>
            <person name="Colbourne J.K."/>
            <person name="Biales A."/>
            <person name="Johnston J.S."/>
            <person name="Wellborn G.A."/>
            <person name="Rosendale A.J."/>
            <person name="Cridge A.G."/>
            <person name="Munoz-Torres M.C."/>
            <person name="Bain P.A."/>
            <person name="Manny A.R."/>
            <person name="Major K.M."/>
            <person name="Lambert F.N."/>
            <person name="Vulpe C.D."/>
            <person name="Tuck P."/>
            <person name="Blalock B.J."/>
            <person name="Lin Y.-Y."/>
            <person name="Smith M.E."/>
            <person name="Ochoa-Acuna H."/>
            <person name="Chen M.-J.M."/>
            <person name="Childers C.P."/>
            <person name="Qu J."/>
            <person name="Dugan S."/>
            <person name="Lee S.L."/>
            <person name="Chao H."/>
            <person name="Dinh H."/>
            <person name="Han Y."/>
            <person name="Doddapaneni H."/>
            <person name="Worley K.C."/>
            <person name="Muzny D.M."/>
            <person name="Gibbs R.A."/>
            <person name="Richards S."/>
        </authorList>
    </citation>
    <scope>NUCLEOTIDE SEQUENCE</scope>
    <source>
        <strain evidence="13">HAZT.00-mixed</strain>
        <tissue evidence="13">Whole organism</tissue>
    </source>
</reference>
<evidence type="ECO:0000256" key="3">
    <source>
        <dbReference type="ARBA" id="ARBA00022723"/>
    </source>
</evidence>
<dbReference type="PROSITE" id="PS00028">
    <property type="entry name" value="ZINC_FINGER_C2H2_1"/>
    <property type="match status" value="3"/>
</dbReference>
<dbReference type="AlphaFoldDB" id="A0A6A0HCC4"/>
<dbReference type="PROSITE" id="PS50157">
    <property type="entry name" value="ZINC_FINGER_C2H2_2"/>
    <property type="match status" value="4"/>
</dbReference>
<evidence type="ECO:0000313" key="13">
    <source>
        <dbReference type="EMBL" id="KAA0202645.1"/>
    </source>
</evidence>
<evidence type="ECO:0000259" key="12">
    <source>
        <dbReference type="PROSITE" id="PS50157"/>
    </source>
</evidence>
<keyword evidence="4" id="KW-0677">Repeat</keyword>
<keyword evidence="6" id="KW-0862">Zinc</keyword>
<dbReference type="GO" id="GO:0008270">
    <property type="term" value="F:zinc ion binding"/>
    <property type="evidence" value="ECO:0007669"/>
    <property type="project" value="UniProtKB-KW"/>
</dbReference>
<keyword evidence="9" id="KW-0804">Transcription</keyword>
<name>A0A6A0HCC4_HYAAZ</name>
<dbReference type="FunFam" id="3.30.160.60:FF:001370">
    <property type="entry name" value="Zinc finger protein"/>
    <property type="match status" value="1"/>
</dbReference>
<sequence length="360" mass="41419">MLDSAIGKKEDDSSTANLQISVNTNKIPSVISQDVNLATTSQRDEEILSGTLVKPNQKVHLESNALTQAPLRTSKTSIRRKDPHQSSDTLLHQVCYSTQRRHLSREIPNHELIIYHLTGCGLRLTSQDKVEYHRRCHPQVALGDEDYEAPATSVGLKCPECPKTAQQWRLMATHLWRAHFIDIDMHKCTECDFRCYSASRLMKSHMPSHTNMRPFLCESCGKVFKTYKHLKSHKTNSHSKPLEAQEKFTCEICNKNFVEKRMLQGHIDVLHNKVRRHLCSHCGKAFGSKTTLVLHMRTHTGEKPFACDHCDYRTSDHNSLRRHKMQHSKDKRYKCTLCSYSSIQSTSYKVHLSEKHFNEG</sequence>
<dbReference type="OrthoDB" id="5876240at2759"/>
<accession>A0A6A0HCC4</accession>
<dbReference type="Pfam" id="PF00096">
    <property type="entry name" value="zf-C2H2"/>
    <property type="match status" value="3"/>
</dbReference>
<feature type="domain" description="C2H2-type" evidence="12">
    <location>
        <begin position="248"/>
        <end position="276"/>
    </location>
</feature>
<dbReference type="GO" id="GO:0003690">
    <property type="term" value="F:double-stranded DNA binding"/>
    <property type="evidence" value="ECO:0007669"/>
    <property type="project" value="UniProtKB-ARBA"/>
</dbReference>
<keyword evidence="7" id="KW-0805">Transcription regulation</keyword>
<dbReference type="SUPFAM" id="SSF57667">
    <property type="entry name" value="beta-beta-alpha zinc fingers"/>
    <property type="match status" value="3"/>
</dbReference>
<evidence type="ECO:0000256" key="7">
    <source>
        <dbReference type="ARBA" id="ARBA00023015"/>
    </source>
</evidence>
<dbReference type="EMBL" id="JQDR03003225">
    <property type="protein sequence ID" value="KAA0202645.1"/>
    <property type="molecule type" value="Genomic_DNA"/>
</dbReference>
<dbReference type="PANTHER" id="PTHR24379">
    <property type="entry name" value="KRAB AND ZINC FINGER DOMAIN-CONTAINING"/>
    <property type="match status" value="1"/>
</dbReference>
<evidence type="ECO:0000256" key="1">
    <source>
        <dbReference type="ARBA" id="ARBA00004123"/>
    </source>
</evidence>
<comment type="subcellular location">
    <subcellularLocation>
        <location evidence="1">Nucleus</location>
    </subcellularLocation>
</comment>
<feature type="domain" description="C2H2-type" evidence="12">
    <location>
        <begin position="305"/>
        <end position="332"/>
    </location>
</feature>
<dbReference type="SMART" id="SM00355">
    <property type="entry name" value="ZnF_C2H2"/>
    <property type="match status" value="8"/>
</dbReference>
<dbReference type="InterPro" id="IPR013087">
    <property type="entry name" value="Znf_C2H2_type"/>
</dbReference>
<dbReference type="GO" id="GO:0005634">
    <property type="term" value="C:nucleus"/>
    <property type="evidence" value="ECO:0007669"/>
    <property type="project" value="UniProtKB-SubCell"/>
</dbReference>
<protein>
    <recommendedName>
        <fullName evidence="12">C2H2-type domain-containing protein</fullName>
    </recommendedName>
</protein>
<keyword evidence="5 11" id="KW-0863">Zinc-finger</keyword>
<evidence type="ECO:0000256" key="10">
    <source>
        <dbReference type="ARBA" id="ARBA00023242"/>
    </source>
</evidence>
<dbReference type="PANTHER" id="PTHR24379:SF123">
    <property type="entry name" value="ZINC FINGER AND BTB DOMAIN CONTAINING 17"/>
    <property type="match status" value="1"/>
</dbReference>
<evidence type="ECO:0000256" key="2">
    <source>
        <dbReference type="ARBA" id="ARBA00006991"/>
    </source>
</evidence>
<keyword evidence="3" id="KW-0479">Metal-binding</keyword>
<dbReference type="FunFam" id="3.30.160.60:FF:000882">
    <property type="entry name" value="Predicted gene, 21060"/>
    <property type="match status" value="1"/>
</dbReference>
<dbReference type="InterPro" id="IPR036236">
    <property type="entry name" value="Znf_C2H2_sf"/>
</dbReference>
<feature type="domain" description="C2H2-type" evidence="12">
    <location>
        <begin position="277"/>
        <end position="304"/>
    </location>
</feature>
<proteinExistence type="inferred from homology"/>
<evidence type="ECO:0000256" key="9">
    <source>
        <dbReference type="ARBA" id="ARBA00023163"/>
    </source>
</evidence>
<comment type="caution">
    <text evidence="13">The sequence shown here is derived from an EMBL/GenBank/DDBJ whole genome shotgun (WGS) entry which is preliminary data.</text>
</comment>
<keyword evidence="8" id="KW-0238">DNA-binding</keyword>
<dbReference type="Proteomes" id="UP000711488">
    <property type="component" value="Unassembled WGS sequence"/>
</dbReference>